<dbReference type="InterPro" id="IPR010200">
    <property type="entry name" value="HflC"/>
</dbReference>
<evidence type="ECO:0000256" key="4">
    <source>
        <dbReference type="ARBA" id="ARBA00022989"/>
    </source>
</evidence>
<sequence>MNKIIRMVVIVVVLGLIATAWDGFFVLPEGRQAVVTQFGAPVGQPIVKAGLHFKTPFIQDVQYFDKRLLIWDGDPNQIPTKDKTFVYVDVSARWRISNALTFLQAVNNESRAQGVLDDIIGSTVRDLINKHNLVEIIRSSDWNPEDHLGPDGKPAPKVIMGRDGMEKRIREIVSKATTKYGIDVVDVMFKRVNYIESVRKKVYERMISERKRIAAEKRSLGEGQKAEILGRVGRELKTITSAANETAEEIKGKADAKAVTIYAAAYNRDPEFYAFSKTLQSYEKTMGKNTNLVISSDSPFFKYMQDMKGTK</sequence>
<dbReference type="AlphaFoldDB" id="A0A3B0W6F2"/>
<evidence type="ECO:0000313" key="7">
    <source>
        <dbReference type="EMBL" id="VAW40206.1"/>
    </source>
</evidence>
<dbReference type="SUPFAM" id="SSF117892">
    <property type="entry name" value="Band 7/SPFH domain"/>
    <property type="match status" value="1"/>
</dbReference>
<dbReference type="Pfam" id="PF01145">
    <property type="entry name" value="Band_7"/>
    <property type="match status" value="1"/>
</dbReference>
<dbReference type="PANTHER" id="PTHR42911:SF1">
    <property type="entry name" value="MODULATOR OF FTSH PROTEASE HFLC"/>
    <property type="match status" value="1"/>
</dbReference>
<evidence type="ECO:0000256" key="2">
    <source>
        <dbReference type="ARBA" id="ARBA00007862"/>
    </source>
</evidence>
<dbReference type="SMART" id="SM00244">
    <property type="entry name" value="PHB"/>
    <property type="match status" value="1"/>
</dbReference>
<dbReference type="InterPro" id="IPR001107">
    <property type="entry name" value="Band_7"/>
</dbReference>
<dbReference type="GO" id="GO:0016020">
    <property type="term" value="C:membrane"/>
    <property type="evidence" value="ECO:0007669"/>
    <property type="project" value="UniProtKB-SubCell"/>
</dbReference>
<dbReference type="EMBL" id="UOEX01000324">
    <property type="protein sequence ID" value="VAW40206.1"/>
    <property type="molecule type" value="Genomic_DNA"/>
</dbReference>
<evidence type="ECO:0000256" key="1">
    <source>
        <dbReference type="ARBA" id="ARBA00004370"/>
    </source>
</evidence>
<gene>
    <name evidence="7" type="ORF">MNBD_DELTA03-1398</name>
</gene>
<comment type="subcellular location">
    <subcellularLocation>
        <location evidence="1">Membrane</location>
    </subcellularLocation>
</comment>
<protein>
    <submittedName>
        <fullName evidence="7">HflC protein</fullName>
    </submittedName>
</protein>
<dbReference type="Gene3D" id="3.30.479.30">
    <property type="entry name" value="Band 7 domain"/>
    <property type="match status" value="1"/>
</dbReference>
<comment type="similarity">
    <text evidence="2">Belongs to the band 7/mec-2 family. HflC subfamily.</text>
</comment>
<reference evidence="7" key="1">
    <citation type="submission" date="2018-06" db="EMBL/GenBank/DDBJ databases">
        <authorList>
            <person name="Zhirakovskaya E."/>
        </authorList>
    </citation>
    <scope>NUCLEOTIDE SEQUENCE</scope>
</reference>
<evidence type="ECO:0000256" key="3">
    <source>
        <dbReference type="ARBA" id="ARBA00022692"/>
    </source>
</evidence>
<organism evidence="7">
    <name type="scientific">hydrothermal vent metagenome</name>
    <dbReference type="NCBI Taxonomy" id="652676"/>
    <lineage>
        <taxon>unclassified sequences</taxon>
        <taxon>metagenomes</taxon>
        <taxon>ecological metagenomes</taxon>
    </lineage>
</organism>
<name>A0A3B0W6F2_9ZZZZ</name>
<evidence type="ECO:0000256" key="5">
    <source>
        <dbReference type="ARBA" id="ARBA00023136"/>
    </source>
</evidence>
<dbReference type="CDD" id="cd03405">
    <property type="entry name" value="SPFH_HflC"/>
    <property type="match status" value="1"/>
</dbReference>
<evidence type="ECO:0000259" key="6">
    <source>
        <dbReference type="SMART" id="SM00244"/>
    </source>
</evidence>
<keyword evidence="3" id="KW-0812">Transmembrane</keyword>
<dbReference type="NCBIfam" id="TIGR01932">
    <property type="entry name" value="hflC"/>
    <property type="match status" value="1"/>
</dbReference>
<dbReference type="InterPro" id="IPR036013">
    <property type="entry name" value="Band_7/SPFH_dom_sf"/>
</dbReference>
<accession>A0A3B0W6F2</accession>
<proteinExistence type="inferred from homology"/>
<keyword evidence="5" id="KW-0472">Membrane</keyword>
<keyword evidence="4" id="KW-1133">Transmembrane helix</keyword>
<feature type="domain" description="Band 7" evidence="6">
    <location>
        <begin position="22"/>
        <end position="206"/>
    </location>
</feature>
<dbReference type="PANTHER" id="PTHR42911">
    <property type="entry name" value="MODULATOR OF FTSH PROTEASE HFLC"/>
    <property type="match status" value="1"/>
</dbReference>
<dbReference type="PIRSF" id="PIRSF005651">
    <property type="entry name" value="HflC"/>
    <property type="match status" value="1"/>
</dbReference>